<evidence type="ECO:0000256" key="2">
    <source>
        <dbReference type="HAMAP-Rule" id="MF_00048"/>
    </source>
</evidence>
<keyword evidence="3" id="KW-0255">Endonuclease</keyword>
<evidence type="ECO:0000256" key="1">
    <source>
        <dbReference type="ARBA" id="ARBA00006738"/>
    </source>
</evidence>
<dbReference type="GO" id="GO:0003676">
    <property type="term" value="F:nucleic acid binding"/>
    <property type="evidence" value="ECO:0007669"/>
    <property type="project" value="InterPro"/>
</dbReference>
<dbReference type="SUPFAM" id="SSF52980">
    <property type="entry name" value="Restriction endonuclease-like"/>
    <property type="match status" value="1"/>
</dbReference>
<accession>A0A177XUJ4</accession>
<dbReference type="NCBIfam" id="TIGR00252">
    <property type="entry name" value="YraN family protein"/>
    <property type="match status" value="1"/>
</dbReference>
<dbReference type="HAMAP" id="MF_00048">
    <property type="entry name" value="UPF0102"/>
    <property type="match status" value="1"/>
</dbReference>
<reference evidence="3 4" key="1">
    <citation type="journal article" date="2016" name="Syst. Appl. Microbiol.">
        <title>Vibrio bivalvicida sp. nov., a novel larval pathogen for bivalve molluscs reared in a hatchery.</title>
        <authorList>
            <person name="Dubert J."/>
            <person name="Romalde J.L."/>
            <person name="Prado S."/>
            <person name="Barja J.L."/>
        </authorList>
    </citation>
    <scope>NUCLEOTIDE SEQUENCE [LARGE SCALE GENOMIC DNA]</scope>
    <source>
        <strain evidence="3 4">605</strain>
    </source>
</reference>
<keyword evidence="3" id="KW-0378">Hydrolase</keyword>
<organism evidence="3 4">
    <name type="scientific">Vibrio bivalvicida</name>
    <dbReference type="NCBI Taxonomy" id="1276888"/>
    <lineage>
        <taxon>Bacteria</taxon>
        <taxon>Pseudomonadati</taxon>
        <taxon>Pseudomonadota</taxon>
        <taxon>Gammaproteobacteria</taxon>
        <taxon>Vibrionales</taxon>
        <taxon>Vibrionaceae</taxon>
        <taxon>Vibrio</taxon>
        <taxon>Vibrio oreintalis group</taxon>
    </lineage>
</organism>
<evidence type="ECO:0000313" key="3">
    <source>
        <dbReference type="EMBL" id="OAJ92272.1"/>
    </source>
</evidence>
<dbReference type="Proteomes" id="UP000078406">
    <property type="component" value="Unassembled WGS sequence"/>
</dbReference>
<comment type="caution">
    <text evidence="3">The sequence shown here is derived from an EMBL/GenBank/DDBJ whole genome shotgun (WGS) entry which is preliminary data.</text>
</comment>
<dbReference type="EMBL" id="LLEI02000090">
    <property type="protein sequence ID" value="OAJ92272.1"/>
    <property type="molecule type" value="Genomic_DNA"/>
</dbReference>
<dbReference type="NCBIfam" id="NF009150">
    <property type="entry name" value="PRK12497.1-3"/>
    <property type="match status" value="1"/>
</dbReference>
<sequence>MVLINKRAQGQHYEVAAEKYLISCGLSPIERNFLVKGGELDLIMKDGETIVFVEVRYRKSQAYGHAAETVTTSKMRKLIKAATLWLSKNGLSVYSTDFRFDLVAMHQQGQQIEWIKNAITQG</sequence>
<dbReference type="PANTHER" id="PTHR34039:SF1">
    <property type="entry name" value="UPF0102 PROTEIN YRAN"/>
    <property type="match status" value="1"/>
</dbReference>
<dbReference type="Gene3D" id="3.40.1350.10">
    <property type="match status" value="1"/>
</dbReference>
<proteinExistence type="inferred from homology"/>
<dbReference type="GO" id="GO:0004519">
    <property type="term" value="F:endonuclease activity"/>
    <property type="evidence" value="ECO:0007669"/>
    <property type="project" value="UniProtKB-KW"/>
</dbReference>
<gene>
    <name evidence="3" type="ORF">APB76_21060</name>
</gene>
<keyword evidence="3" id="KW-0540">Nuclease</keyword>
<dbReference type="Pfam" id="PF02021">
    <property type="entry name" value="UPF0102"/>
    <property type="match status" value="1"/>
</dbReference>
<comment type="similarity">
    <text evidence="1 2">Belongs to the UPF0102 family.</text>
</comment>
<dbReference type="InterPro" id="IPR003509">
    <property type="entry name" value="UPF0102_YraN-like"/>
</dbReference>
<name>A0A177XUJ4_9VIBR</name>
<protein>
    <recommendedName>
        <fullName evidence="2">UPF0102 protein APB76_21060</fullName>
    </recommendedName>
</protein>
<dbReference type="AlphaFoldDB" id="A0A177XUJ4"/>
<dbReference type="PANTHER" id="PTHR34039">
    <property type="entry name" value="UPF0102 PROTEIN YRAN"/>
    <property type="match status" value="1"/>
</dbReference>
<dbReference type="InterPro" id="IPR011856">
    <property type="entry name" value="tRNA_endonuc-like_dom_sf"/>
</dbReference>
<dbReference type="CDD" id="cd20736">
    <property type="entry name" value="PoNe_Nuclease"/>
    <property type="match status" value="1"/>
</dbReference>
<dbReference type="InterPro" id="IPR011335">
    <property type="entry name" value="Restrct_endonuc-II-like"/>
</dbReference>
<evidence type="ECO:0000313" key="4">
    <source>
        <dbReference type="Proteomes" id="UP000078406"/>
    </source>
</evidence>